<feature type="compositionally biased region" description="Polar residues" evidence="1">
    <location>
        <begin position="12"/>
        <end position="26"/>
    </location>
</feature>
<dbReference type="Proteomes" id="UP000499080">
    <property type="component" value="Unassembled WGS sequence"/>
</dbReference>
<evidence type="ECO:0000313" key="2">
    <source>
        <dbReference type="EMBL" id="GBM55019.1"/>
    </source>
</evidence>
<feature type="compositionally biased region" description="Basic residues" evidence="1">
    <location>
        <begin position="1"/>
        <end position="11"/>
    </location>
</feature>
<evidence type="ECO:0000256" key="1">
    <source>
        <dbReference type="SAM" id="MobiDB-lite"/>
    </source>
</evidence>
<keyword evidence="3" id="KW-1185">Reference proteome</keyword>
<proteinExistence type="predicted"/>
<sequence>MGTKCKIRNKHQAMSSTYLGQQNGQTVRGKGKQKAQSRHKREKCWEPHTEDKVQQRDALGSSKVRVVVIRLLYNILLKRRQRELGVQAVTPVVTTKLVEVIDRGHSA</sequence>
<evidence type="ECO:0000313" key="3">
    <source>
        <dbReference type="Proteomes" id="UP000499080"/>
    </source>
</evidence>
<protein>
    <submittedName>
        <fullName evidence="2">Uncharacterized protein</fullName>
    </submittedName>
</protein>
<reference evidence="2 3" key="1">
    <citation type="journal article" date="2019" name="Sci. Rep.">
        <title>Orb-weaving spider Araneus ventricosus genome elucidates the spidroin gene catalogue.</title>
        <authorList>
            <person name="Kono N."/>
            <person name="Nakamura H."/>
            <person name="Ohtoshi R."/>
            <person name="Moran D.A.P."/>
            <person name="Shinohara A."/>
            <person name="Yoshida Y."/>
            <person name="Fujiwara M."/>
            <person name="Mori M."/>
            <person name="Tomita M."/>
            <person name="Arakawa K."/>
        </authorList>
    </citation>
    <scope>NUCLEOTIDE SEQUENCE [LARGE SCALE GENOMIC DNA]</scope>
</reference>
<dbReference type="AlphaFoldDB" id="A0A4Y2GQD5"/>
<gene>
    <name evidence="2" type="ORF">AVEN_80924_1</name>
</gene>
<accession>A0A4Y2GQD5</accession>
<feature type="region of interest" description="Disordered" evidence="1">
    <location>
        <begin position="1"/>
        <end position="49"/>
    </location>
</feature>
<comment type="caution">
    <text evidence="2">The sequence shown here is derived from an EMBL/GenBank/DDBJ whole genome shotgun (WGS) entry which is preliminary data.</text>
</comment>
<name>A0A4Y2GQD5_ARAVE</name>
<organism evidence="2 3">
    <name type="scientific">Araneus ventricosus</name>
    <name type="common">Orbweaver spider</name>
    <name type="synonym">Epeira ventricosa</name>
    <dbReference type="NCBI Taxonomy" id="182803"/>
    <lineage>
        <taxon>Eukaryota</taxon>
        <taxon>Metazoa</taxon>
        <taxon>Ecdysozoa</taxon>
        <taxon>Arthropoda</taxon>
        <taxon>Chelicerata</taxon>
        <taxon>Arachnida</taxon>
        <taxon>Araneae</taxon>
        <taxon>Araneomorphae</taxon>
        <taxon>Entelegynae</taxon>
        <taxon>Araneoidea</taxon>
        <taxon>Araneidae</taxon>
        <taxon>Araneus</taxon>
    </lineage>
</organism>
<dbReference type="EMBL" id="BGPR01001482">
    <property type="protein sequence ID" value="GBM55019.1"/>
    <property type="molecule type" value="Genomic_DNA"/>
</dbReference>
<feature type="compositionally biased region" description="Basic residues" evidence="1">
    <location>
        <begin position="29"/>
        <end position="42"/>
    </location>
</feature>